<protein>
    <submittedName>
        <fullName evidence="1">Assembly factor cbp4</fullName>
    </submittedName>
</protein>
<gene>
    <name evidence="1" type="primary">CBP4</name>
    <name evidence="1" type="ORF">EV182_004932</name>
</gene>
<evidence type="ECO:0000313" key="1">
    <source>
        <dbReference type="EMBL" id="KAJ1678029.1"/>
    </source>
</evidence>
<accession>A0ACC1HNG1</accession>
<dbReference type="Proteomes" id="UP001145114">
    <property type="component" value="Unassembled WGS sequence"/>
</dbReference>
<reference evidence="1" key="1">
    <citation type="submission" date="2022-06" db="EMBL/GenBank/DDBJ databases">
        <title>Phylogenomic reconstructions and comparative analyses of Kickxellomycotina fungi.</title>
        <authorList>
            <person name="Reynolds N.K."/>
            <person name="Stajich J.E."/>
            <person name="Barry K."/>
            <person name="Grigoriev I.V."/>
            <person name="Crous P."/>
            <person name="Smith M.E."/>
        </authorList>
    </citation>
    <scope>NUCLEOTIDE SEQUENCE</scope>
    <source>
        <strain evidence="1">RSA 2271</strain>
    </source>
</reference>
<sequence>MSRVRAFVYSASVIGVGYVLLQTIVPNEEQILNSLSPQLKIEYLRNKQKRIEDERRMLETIKENAHSDRPIWQIQPAMAVPDDQENEKSKQ</sequence>
<dbReference type="EMBL" id="JAMZIH010001630">
    <property type="protein sequence ID" value="KAJ1678029.1"/>
    <property type="molecule type" value="Genomic_DNA"/>
</dbReference>
<proteinExistence type="predicted"/>
<organism evidence="1 2">
    <name type="scientific">Spiromyces aspiralis</name>
    <dbReference type="NCBI Taxonomy" id="68401"/>
    <lineage>
        <taxon>Eukaryota</taxon>
        <taxon>Fungi</taxon>
        <taxon>Fungi incertae sedis</taxon>
        <taxon>Zoopagomycota</taxon>
        <taxon>Kickxellomycotina</taxon>
        <taxon>Kickxellomycetes</taxon>
        <taxon>Kickxellales</taxon>
        <taxon>Kickxellaceae</taxon>
        <taxon>Spiromyces</taxon>
    </lineage>
</organism>
<evidence type="ECO:0000313" key="2">
    <source>
        <dbReference type="Proteomes" id="UP001145114"/>
    </source>
</evidence>
<comment type="caution">
    <text evidence="1">The sequence shown here is derived from an EMBL/GenBank/DDBJ whole genome shotgun (WGS) entry which is preliminary data.</text>
</comment>
<keyword evidence="2" id="KW-1185">Reference proteome</keyword>
<name>A0ACC1HNG1_9FUNG</name>